<dbReference type="Proteomes" id="UP000032352">
    <property type="component" value="Chromosome"/>
</dbReference>
<protein>
    <submittedName>
        <fullName evidence="2">Uncharacterized protein</fullName>
    </submittedName>
</protein>
<evidence type="ECO:0000313" key="2">
    <source>
        <dbReference type="EMBL" id="WDE07861.1"/>
    </source>
</evidence>
<accession>A0AAF0CC53</accession>
<evidence type="ECO:0000313" key="3">
    <source>
        <dbReference type="Proteomes" id="UP000032352"/>
    </source>
</evidence>
<proteinExistence type="predicted"/>
<gene>
    <name evidence="2" type="ORF">SG34_013820</name>
</gene>
<organism evidence="2 3">
    <name type="scientific">Thalassomonas viridans</name>
    <dbReference type="NCBI Taxonomy" id="137584"/>
    <lineage>
        <taxon>Bacteria</taxon>
        <taxon>Pseudomonadati</taxon>
        <taxon>Pseudomonadota</taxon>
        <taxon>Gammaproteobacteria</taxon>
        <taxon>Alteromonadales</taxon>
        <taxon>Colwelliaceae</taxon>
        <taxon>Thalassomonas</taxon>
    </lineage>
</organism>
<dbReference type="EMBL" id="CP059733">
    <property type="protein sequence ID" value="WDE07861.1"/>
    <property type="molecule type" value="Genomic_DNA"/>
</dbReference>
<evidence type="ECO:0000256" key="1">
    <source>
        <dbReference type="SAM" id="MobiDB-lite"/>
    </source>
</evidence>
<name>A0AAF0CC53_9GAMM</name>
<dbReference type="KEGG" id="tvd:SG34_013820"/>
<dbReference type="AlphaFoldDB" id="A0AAF0CC53"/>
<keyword evidence="3" id="KW-1185">Reference proteome</keyword>
<reference evidence="2 3" key="1">
    <citation type="journal article" date="2015" name="Genome Announc.">
        <title>Draft Genome Sequences of Marine Isolates of Thalassomonas viridans and Thalassomonas actiniarum.</title>
        <authorList>
            <person name="Olonade I."/>
            <person name="van Zyl L.J."/>
            <person name="Trindade M."/>
        </authorList>
    </citation>
    <scope>NUCLEOTIDE SEQUENCE [LARGE SCALE GENOMIC DNA]</scope>
    <source>
        <strain evidence="2 3">XOM25</strain>
    </source>
</reference>
<dbReference type="RefSeq" id="WP_161798055.1">
    <property type="nucleotide sequence ID" value="NZ_CP059733.1"/>
</dbReference>
<sequence length="51" mass="6038">MAQSIQQKINENKLRFLKELRDEREQENKAGEVPKAVNEKCGISEEDDREY</sequence>
<feature type="region of interest" description="Disordered" evidence="1">
    <location>
        <begin position="24"/>
        <end position="51"/>
    </location>
</feature>
<reference evidence="2 3" key="2">
    <citation type="journal article" date="2022" name="Mar. Drugs">
        <title>Bioassay-Guided Fractionation Leads to the Detection of Cholic Acid Generated by the Rare Thalassomonas sp.</title>
        <authorList>
            <person name="Pheiffer F."/>
            <person name="Schneider Y.K."/>
            <person name="Hansen E.H."/>
            <person name="Andersen J.H."/>
            <person name="Isaksson J."/>
            <person name="Busche T."/>
            <person name="R C."/>
            <person name="Kalinowski J."/>
            <person name="Zyl L.V."/>
            <person name="Trindade M."/>
        </authorList>
    </citation>
    <scope>NUCLEOTIDE SEQUENCE [LARGE SCALE GENOMIC DNA]</scope>
    <source>
        <strain evidence="2 3">XOM25</strain>
    </source>
</reference>